<dbReference type="Proteomes" id="UP000239590">
    <property type="component" value="Unassembled WGS sequence"/>
</dbReference>
<dbReference type="AlphaFoldDB" id="A0A2S7IFA5"/>
<dbReference type="GO" id="GO:0016740">
    <property type="term" value="F:transferase activity"/>
    <property type="evidence" value="ECO:0007669"/>
    <property type="project" value="InterPro"/>
</dbReference>
<proteinExistence type="predicted"/>
<sequence>MRKLVFLLQIWSITVQAQTLDTQQLLVVTTPTLTSVTGTLRTYEWKQIQHQWKQARPPQAIVVGKNGLAWDRKHPLASPPHKQESDEKAPAGIFRLGTAFGTEPKPAALHWPYVQTNRSCFCVDDARSRHYNQLVHTDSVRKDWTSAERLFIPDYKYGLVLAYNTDSPQAGAGSCIFMHLWENPTHGTAGCTAMTETDMLSLLRWLDPAKKPLLIQMPEPDYDRLKRLYALPE</sequence>
<dbReference type="RefSeq" id="WP_104715874.1">
    <property type="nucleotide sequence ID" value="NZ_PTRA01000008.1"/>
</dbReference>
<organism evidence="3 4">
    <name type="scientific">Siphonobacter curvatus</name>
    <dbReference type="NCBI Taxonomy" id="2094562"/>
    <lineage>
        <taxon>Bacteria</taxon>
        <taxon>Pseudomonadati</taxon>
        <taxon>Bacteroidota</taxon>
        <taxon>Cytophagia</taxon>
        <taxon>Cytophagales</taxon>
        <taxon>Cytophagaceae</taxon>
        <taxon>Siphonobacter</taxon>
    </lineage>
</organism>
<evidence type="ECO:0000313" key="4">
    <source>
        <dbReference type="Proteomes" id="UP000239590"/>
    </source>
</evidence>
<dbReference type="PANTHER" id="PTHR38589:SF1">
    <property type="entry name" value="BLR0621 PROTEIN"/>
    <property type="match status" value="1"/>
</dbReference>
<keyword evidence="1" id="KW-0732">Signal</keyword>
<protein>
    <recommendedName>
        <fullName evidence="2">L,D-TPase catalytic domain-containing protein</fullName>
    </recommendedName>
</protein>
<dbReference type="PANTHER" id="PTHR38589">
    <property type="entry name" value="BLR0621 PROTEIN"/>
    <property type="match status" value="1"/>
</dbReference>
<evidence type="ECO:0000313" key="3">
    <source>
        <dbReference type="EMBL" id="PQA53705.1"/>
    </source>
</evidence>
<evidence type="ECO:0000256" key="1">
    <source>
        <dbReference type="SAM" id="SignalP"/>
    </source>
</evidence>
<dbReference type="Pfam" id="PF03734">
    <property type="entry name" value="YkuD"/>
    <property type="match status" value="1"/>
</dbReference>
<reference evidence="4" key="1">
    <citation type="submission" date="2018-02" db="EMBL/GenBank/DDBJ databases">
        <title>Genome sequencing of Solimonas sp. HR-BB.</title>
        <authorList>
            <person name="Lee Y."/>
            <person name="Jeon C.O."/>
        </authorList>
    </citation>
    <scope>NUCLEOTIDE SEQUENCE [LARGE SCALE GENOMIC DNA]</scope>
    <source>
        <strain evidence="4">HR-U</strain>
    </source>
</reference>
<accession>A0A2S7IFA5</accession>
<feature type="signal peptide" evidence="1">
    <location>
        <begin position="1"/>
        <end position="17"/>
    </location>
</feature>
<keyword evidence="4" id="KW-1185">Reference proteome</keyword>
<gene>
    <name evidence="3" type="ORF">C5O19_23780</name>
</gene>
<dbReference type="OrthoDB" id="186490at2"/>
<feature type="domain" description="L,D-TPase catalytic" evidence="2">
    <location>
        <begin position="58"/>
        <end position="209"/>
    </location>
</feature>
<feature type="chain" id="PRO_5015509571" description="L,D-TPase catalytic domain-containing protein" evidence="1">
    <location>
        <begin position="18"/>
        <end position="233"/>
    </location>
</feature>
<dbReference type="InterPro" id="IPR005490">
    <property type="entry name" value="LD_TPept_cat_dom"/>
</dbReference>
<name>A0A2S7IFA5_9BACT</name>
<evidence type="ECO:0000259" key="2">
    <source>
        <dbReference type="Pfam" id="PF03734"/>
    </source>
</evidence>
<dbReference type="EMBL" id="PTRA01000008">
    <property type="protein sequence ID" value="PQA53705.1"/>
    <property type="molecule type" value="Genomic_DNA"/>
</dbReference>
<comment type="caution">
    <text evidence="3">The sequence shown here is derived from an EMBL/GenBank/DDBJ whole genome shotgun (WGS) entry which is preliminary data.</text>
</comment>